<reference evidence="1" key="1">
    <citation type="journal article" date="2019" name="bioRxiv">
        <title>The Genome of the Zebra Mussel, Dreissena polymorpha: A Resource for Invasive Species Research.</title>
        <authorList>
            <person name="McCartney M.A."/>
            <person name="Auch B."/>
            <person name="Kono T."/>
            <person name="Mallez S."/>
            <person name="Zhang Y."/>
            <person name="Obille A."/>
            <person name="Becker A."/>
            <person name="Abrahante J.E."/>
            <person name="Garbe J."/>
            <person name="Badalamenti J.P."/>
            <person name="Herman A."/>
            <person name="Mangelson H."/>
            <person name="Liachko I."/>
            <person name="Sullivan S."/>
            <person name="Sone E.D."/>
            <person name="Koren S."/>
            <person name="Silverstein K.A.T."/>
            <person name="Beckman K.B."/>
            <person name="Gohl D.M."/>
        </authorList>
    </citation>
    <scope>NUCLEOTIDE SEQUENCE</scope>
    <source>
        <strain evidence="1">Duluth1</strain>
        <tissue evidence="1">Whole animal</tissue>
    </source>
</reference>
<evidence type="ECO:0000313" key="1">
    <source>
        <dbReference type="EMBL" id="KAH3707898.1"/>
    </source>
</evidence>
<dbReference type="AlphaFoldDB" id="A0A9D4BVR2"/>
<keyword evidence="2" id="KW-1185">Reference proteome</keyword>
<organism evidence="1 2">
    <name type="scientific">Dreissena polymorpha</name>
    <name type="common">Zebra mussel</name>
    <name type="synonym">Mytilus polymorpha</name>
    <dbReference type="NCBI Taxonomy" id="45954"/>
    <lineage>
        <taxon>Eukaryota</taxon>
        <taxon>Metazoa</taxon>
        <taxon>Spiralia</taxon>
        <taxon>Lophotrochozoa</taxon>
        <taxon>Mollusca</taxon>
        <taxon>Bivalvia</taxon>
        <taxon>Autobranchia</taxon>
        <taxon>Heteroconchia</taxon>
        <taxon>Euheterodonta</taxon>
        <taxon>Imparidentia</taxon>
        <taxon>Neoheterodontei</taxon>
        <taxon>Myida</taxon>
        <taxon>Dreissenoidea</taxon>
        <taxon>Dreissenidae</taxon>
        <taxon>Dreissena</taxon>
    </lineage>
</organism>
<accession>A0A9D4BVR2</accession>
<sequence length="82" mass="9604">MQYTAEEDELMHEILGADTINQRREKARRMSERRHTPARLERPRAAKAQRSPCLVVSDLEFLDRKKCLIFFIGSLLVFGFLP</sequence>
<dbReference type="Proteomes" id="UP000828390">
    <property type="component" value="Unassembled WGS sequence"/>
</dbReference>
<evidence type="ECO:0000313" key="2">
    <source>
        <dbReference type="Proteomes" id="UP000828390"/>
    </source>
</evidence>
<protein>
    <submittedName>
        <fullName evidence="1">Uncharacterized protein</fullName>
    </submittedName>
</protein>
<dbReference type="EMBL" id="JAIWYP010000014">
    <property type="protein sequence ID" value="KAH3707898.1"/>
    <property type="molecule type" value="Genomic_DNA"/>
</dbReference>
<name>A0A9D4BVR2_DREPO</name>
<proteinExistence type="predicted"/>
<comment type="caution">
    <text evidence="1">The sequence shown here is derived from an EMBL/GenBank/DDBJ whole genome shotgun (WGS) entry which is preliminary data.</text>
</comment>
<reference evidence="1" key="2">
    <citation type="submission" date="2020-11" db="EMBL/GenBank/DDBJ databases">
        <authorList>
            <person name="McCartney M.A."/>
            <person name="Auch B."/>
            <person name="Kono T."/>
            <person name="Mallez S."/>
            <person name="Becker A."/>
            <person name="Gohl D.M."/>
            <person name="Silverstein K.A.T."/>
            <person name="Koren S."/>
            <person name="Bechman K.B."/>
            <person name="Herman A."/>
            <person name="Abrahante J.E."/>
            <person name="Garbe J."/>
        </authorList>
    </citation>
    <scope>NUCLEOTIDE SEQUENCE</scope>
    <source>
        <strain evidence="1">Duluth1</strain>
        <tissue evidence="1">Whole animal</tissue>
    </source>
</reference>
<gene>
    <name evidence="1" type="ORF">DPMN_067317</name>
</gene>